<dbReference type="InterPro" id="IPR033799">
    <property type="entry name" value="CdiA_EC869-like"/>
</dbReference>
<reference evidence="2 3" key="1">
    <citation type="submission" date="2018-02" db="EMBL/GenBank/DDBJ databases">
        <authorList>
            <person name="Machado R.A."/>
        </authorList>
    </citation>
    <scope>NUCLEOTIDE SEQUENCE [LARGE SCALE GENOMIC DNA]</scope>
    <source>
        <strain evidence="2 3">DSM 19724</strain>
    </source>
</reference>
<keyword evidence="3" id="KW-1185">Reference proteome</keyword>
<dbReference type="EMBL" id="PUJW01000001">
    <property type="protein sequence ID" value="NHB90589.1"/>
    <property type="molecule type" value="Genomic_DNA"/>
</dbReference>
<evidence type="ECO:0000313" key="2">
    <source>
        <dbReference type="EMBL" id="NHB90589.1"/>
    </source>
</evidence>
<comment type="caution">
    <text evidence="2">The sequence shown here is derived from an EMBL/GenBank/DDBJ whole genome shotgun (WGS) entry which is preliminary data.</text>
</comment>
<dbReference type="CDD" id="cd13444">
    <property type="entry name" value="CDI_toxin_EC869_like"/>
    <property type="match status" value="1"/>
</dbReference>
<dbReference type="GO" id="GO:0004530">
    <property type="term" value="F:deoxyribonuclease I activity"/>
    <property type="evidence" value="ECO:0007669"/>
    <property type="project" value="InterPro"/>
</dbReference>
<dbReference type="Proteomes" id="UP000591844">
    <property type="component" value="Unassembled WGS sequence"/>
</dbReference>
<evidence type="ECO:0000259" key="1">
    <source>
        <dbReference type="Pfam" id="PF21111"/>
    </source>
</evidence>
<organism evidence="2 3">
    <name type="scientific">Photorhabdus cinerea</name>
    <dbReference type="NCBI Taxonomy" id="471575"/>
    <lineage>
        <taxon>Bacteria</taxon>
        <taxon>Pseudomonadati</taxon>
        <taxon>Pseudomonadota</taxon>
        <taxon>Gammaproteobacteria</taxon>
        <taxon>Enterobacterales</taxon>
        <taxon>Morganellaceae</taxon>
        <taxon>Photorhabdus</taxon>
    </lineage>
</organism>
<accession>A0A7X5TG08</accession>
<evidence type="ECO:0000313" key="3">
    <source>
        <dbReference type="Proteomes" id="UP000591844"/>
    </source>
</evidence>
<sequence length="114" mass="12564">MPKGTRLPAGFKTFDFYDIGTRTAVSVKTIDTRTAARIKDPKQIYTSMKGNIDVVANFTGAVKGSSIVNASRISRREVYIAVPKATTPEQWVQINRAIAYGTEKNVNIKITVVK</sequence>
<proteinExistence type="predicted"/>
<feature type="domain" description="CdiA toxin EC869-like" evidence="1">
    <location>
        <begin position="1"/>
        <end position="111"/>
    </location>
</feature>
<protein>
    <recommendedName>
        <fullName evidence="1">CdiA toxin EC869-like domain-containing protein</fullName>
    </recommendedName>
</protein>
<dbReference type="Gene3D" id="3.40.1350.110">
    <property type="match status" value="1"/>
</dbReference>
<dbReference type="AlphaFoldDB" id="A0A7X5TG08"/>
<name>A0A7X5TG08_9GAMM</name>
<dbReference type="Pfam" id="PF21111">
    <property type="entry name" value="CDI_toxin_EC869_like"/>
    <property type="match status" value="1"/>
</dbReference>
<gene>
    <name evidence="2" type="ORF">C5469_00005</name>
</gene>